<dbReference type="GO" id="GO:0005782">
    <property type="term" value="C:peroxisomal matrix"/>
    <property type="evidence" value="ECO:0007669"/>
    <property type="project" value="UniProtKB-SubCell"/>
</dbReference>
<evidence type="ECO:0000259" key="5">
    <source>
        <dbReference type="Pfam" id="PF20789"/>
    </source>
</evidence>
<organism evidence="6 7">
    <name type="scientific">Rasamsonia emersonii (strain ATCC 16479 / CBS 393.64 / IMI 116815)</name>
    <dbReference type="NCBI Taxonomy" id="1408163"/>
    <lineage>
        <taxon>Eukaryota</taxon>
        <taxon>Fungi</taxon>
        <taxon>Dikarya</taxon>
        <taxon>Ascomycota</taxon>
        <taxon>Pezizomycotina</taxon>
        <taxon>Eurotiomycetes</taxon>
        <taxon>Eurotiomycetidae</taxon>
        <taxon>Eurotiales</taxon>
        <taxon>Trichocomaceae</taxon>
        <taxon>Rasamsonia</taxon>
    </lineage>
</organism>
<dbReference type="InterPro" id="IPR029069">
    <property type="entry name" value="HotDog_dom_sf"/>
</dbReference>
<reference evidence="6 7" key="1">
    <citation type="submission" date="2015-04" db="EMBL/GenBank/DDBJ databases">
        <authorList>
            <person name="Heijne W.H."/>
            <person name="Fedorova N.D."/>
            <person name="Nierman W.C."/>
            <person name="Vollebregt A.W."/>
            <person name="Zhao Z."/>
            <person name="Wu L."/>
            <person name="Kumar M."/>
            <person name="Stam H."/>
            <person name="van den Berg M.A."/>
            <person name="Pel H.J."/>
        </authorList>
    </citation>
    <scope>NUCLEOTIDE SEQUENCE [LARGE SCALE GENOMIC DNA]</scope>
    <source>
        <strain evidence="6 7">CBS 393.64</strain>
    </source>
</reference>
<dbReference type="AlphaFoldDB" id="A0A0F4Z0Z3"/>
<dbReference type="Gene3D" id="2.40.160.210">
    <property type="entry name" value="Acyl-CoA thioesterase, double hotdog domain"/>
    <property type="match status" value="2"/>
</dbReference>
<dbReference type="InterPro" id="IPR049449">
    <property type="entry name" value="TesB_ACOT8-like_N"/>
</dbReference>
<dbReference type="RefSeq" id="XP_013330789.1">
    <property type="nucleotide sequence ID" value="XM_013475335.1"/>
</dbReference>
<dbReference type="InterPro" id="IPR049450">
    <property type="entry name" value="ACOT8-like_C"/>
</dbReference>
<dbReference type="CDD" id="cd03444">
    <property type="entry name" value="Thioesterase_II_repeat1"/>
    <property type="match status" value="1"/>
</dbReference>
<dbReference type="Pfam" id="PF13622">
    <property type="entry name" value="4HBT_3"/>
    <property type="match status" value="1"/>
</dbReference>
<evidence type="ECO:0000256" key="3">
    <source>
        <dbReference type="SAM" id="MobiDB-lite"/>
    </source>
</evidence>
<feature type="domain" description="Acyl-CoA thioesterase-like N-terminal HotDog" evidence="4">
    <location>
        <begin position="42"/>
        <end position="126"/>
    </location>
</feature>
<dbReference type="GO" id="GO:0009062">
    <property type="term" value="P:fatty acid catabolic process"/>
    <property type="evidence" value="ECO:0007669"/>
    <property type="project" value="TreeGrafter"/>
</dbReference>
<evidence type="ECO:0000313" key="6">
    <source>
        <dbReference type="EMBL" id="KKA24177.1"/>
    </source>
</evidence>
<dbReference type="PANTHER" id="PTHR11066:SF34">
    <property type="entry name" value="ACYL-COENZYME A THIOESTERASE 8"/>
    <property type="match status" value="1"/>
</dbReference>
<accession>A0A0F4Z0Z3</accession>
<keyword evidence="2 6" id="KW-0378">Hydrolase</keyword>
<comment type="similarity">
    <text evidence="1">Belongs to the C/M/P thioester hydrolase family.</text>
</comment>
<dbReference type="InterPro" id="IPR003703">
    <property type="entry name" value="Acyl_CoA_thio"/>
</dbReference>
<dbReference type="EC" id="3.1.2.20" evidence="6"/>
<comment type="caution">
    <text evidence="6">The sequence shown here is derived from an EMBL/GenBank/DDBJ whole genome shotgun (WGS) entry which is preliminary data.</text>
</comment>
<dbReference type="Pfam" id="PF20789">
    <property type="entry name" value="4HBT_3C"/>
    <property type="match status" value="1"/>
</dbReference>
<gene>
    <name evidence="6" type="ORF">T310_1829</name>
</gene>
<feature type="domain" description="Acyl-CoA thioesterase-like C-terminal" evidence="5">
    <location>
        <begin position="152"/>
        <end position="355"/>
    </location>
</feature>
<keyword evidence="7" id="KW-1185">Reference proteome</keyword>
<dbReference type="OrthoDB" id="68328at2759"/>
<evidence type="ECO:0000256" key="2">
    <source>
        <dbReference type="ARBA" id="ARBA00022801"/>
    </source>
</evidence>
<feature type="region of interest" description="Disordered" evidence="3">
    <location>
        <begin position="126"/>
        <end position="177"/>
    </location>
</feature>
<dbReference type="EMBL" id="LASV01000073">
    <property type="protein sequence ID" value="KKA24177.1"/>
    <property type="molecule type" value="Genomic_DNA"/>
</dbReference>
<evidence type="ECO:0000259" key="4">
    <source>
        <dbReference type="Pfam" id="PF13622"/>
    </source>
</evidence>
<name>A0A0F4Z0Z3_RASE3</name>
<dbReference type="InterPro" id="IPR042171">
    <property type="entry name" value="Acyl-CoA_hotdog"/>
</dbReference>
<dbReference type="GO" id="GO:0006637">
    <property type="term" value="P:acyl-CoA metabolic process"/>
    <property type="evidence" value="ECO:0007669"/>
    <property type="project" value="InterPro"/>
</dbReference>
<dbReference type="FunFam" id="3.10.129.10:FF:000074">
    <property type="entry name" value="Acyl-CoA thioesterase II"/>
    <property type="match status" value="1"/>
</dbReference>
<evidence type="ECO:0000313" key="7">
    <source>
        <dbReference type="Proteomes" id="UP000053958"/>
    </source>
</evidence>
<dbReference type="GeneID" id="25314180"/>
<feature type="compositionally biased region" description="Basic and acidic residues" evidence="3">
    <location>
        <begin position="127"/>
        <end position="141"/>
    </location>
</feature>
<protein>
    <submittedName>
        <fullName evidence="6">Acyl-CoA hydrolase</fullName>
        <ecNumber evidence="6">3.1.2.20</ecNumber>
    </submittedName>
</protein>
<proteinExistence type="inferred from homology"/>
<dbReference type="PANTHER" id="PTHR11066">
    <property type="entry name" value="ACYL-COA THIOESTERASE"/>
    <property type="match status" value="1"/>
</dbReference>
<dbReference type="Proteomes" id="UP000053958">
    <property type="component" value="Unassembled WGS sequence"/>
</dbReference>
<feature type="compositionally biased region" description="Pro residues" evidence="3">
    <location>
        <begin position="145"/>
        <end position="156"/>
    </location>
</feature>
<sequence>MAKRVTLFEPPPLDASKAPIENVLELTPVLDIGPDVFTNTRPLWHPPGARGIYGGAAIAQSLSAAQRTVPSDFTVHSMHCYFVLAGDSEIPIVYHVERVRDGRSFATRTVQARQRGRPIFTTTLSFSREDSGGKKKLEHAARMPTVPPPQETPPTPGREHRSPFESQKVGIVNGSSHPEDKRIRQWIRARGRISAAGGHQAHLSALAYMTDSYFIGTVSRVHDIPRFASPAALQRALQSLKNPSDLDSDTIARYLKDLAEEQQAELRKSRQDGTLDATKLSSIIKHHRRDNREIGMMVSLDHTIYFHNPRAFRADEWMLSEMESPWAGEGRGLVMQKLWSRDGVLIATCVQEGVVRLKQDEDSNNNKPARETKL</sequence>
<evidence type="ECO:0000256" key="1">
    <source>
        <dbReference type="ARBA" id="ARBA00006538"/>
    </source>
</evidence>
<dbReference type="CDD" id="cd03445">
    <property type="entry name" value="Thioesterase_II_repeat2"/>
    <property type="match status" value="1"/>
</dbReference>
<dbReference type="SUPFAM" id="SSF54637">
    <property type="entry name" value="Thioesterase/thiol ester dehydrase-isomerase"/>
    <property type="match status" value="2"/>
</dbReference>
<dbReference type="STRING" id="1408163.A0A0F4Z0Z3"/>
<dbReference type="GO" id="GO:0047617">
    <property type="term" value="F:fatty acyl-CoA hydrolase activity"/>
    <property type="evidence" value="ECO:0007669"/>
    <property type="project" value="UniProtKB-EC"/>
</dbReference>